<keyword evidence="1" id="KW-0472">Membrane</keyword>
<keyword evidence="1" id="KW-1133">Transmembrane helix</keyword>
<organism evidence="2 3">
    <name type="scientific">Neisseria meningitidis serogroup B</name>
    <dbReference type="NCBI Taxonomy" id="491"/>
    <lineage>
        <taxon>Bacteria</taxon>
        <taxon>Pseudomonadati</taxon>
        <taxon>Pseudomonadota</taxon>
        <taxon>Betaproteobacteria</taxon>
        <taxon>Neisseriales</taxon>
        <taxon>Neisseriaceae</taxon>
        <taxon>Neisseria</taxon>
    </lineage>
</organism>
<feature type="transmembrane region" description="Helical" evidence="1">
    <location>
        <begin position="6"/>
        <end position="26"/>
    </location>
</feature>
<reference evidence="2 3" key="1">
    <citation type="submission" date="2014-11" db="EMBL/GenBank/DDBJ databases">
        <authorList>
            <person name="Diene M.Seydina."/>
        </authorList>
    </citation>
    <scope>NUCLEOTIDE SEQUENCE [LARGE SCALE GENOMIC DNA]</scope>
    <source>
        <strain evidence="2 3">Neisseria meningitidis CHUV</strain>
    </source>
</reference>
<dbReference type="AlphaFoldDB" id="A0A0H5QE99"/>
<dbReference type="EMBL" id="CVTF01000131">
    <property type="protein sequence ID" value="CRZ00317.1"/>
    <property type="molecule type" value="Genomic_DNA"/>
</dbReference>
<evidence type="ECO:0000313" key="2">
    <source>
        <dbReference type="EMBL" id="CRZ00317.1"/>
    </source>
</evidence>
<protein>
    <submittedName>
        <fullName evidence="2">PilS cassette</fullName>
    </submittedName>
</protein>
<proteinExistence type="predicted"/>
<dbReference type="Proteomes" id="UP000182715">
    <property type="component" value="Unassembled WGS sequence"/>
</dbReference>
<keyword evidence="1" id="KW-0812">Transmembrane</keyword>
<accession>A0A0H5QE99</accession>
<evidence type="ECO:0000313" key="3">
    <source>
        <dbReference type="Proteomes" id="UP000182715"/>
    </source>
</evidence>
<sequence length="38" mass="4201">MLLSLSVFVGIIANLGVFFCIGGLYLNSDIFQYNVIVF</sequence>
<name>A0A0H5QE99_NEIMI</name>
<evidence type="ECO:0000256" key="1">
    <source>
        <dbReference type="SAM" id="Phobius"/>
    </source>
</evidence>